<keyword evidence="1" id="KW-0812">Transmembrane</keyword>
<gene>
    <name evidence="2" type="ORF">RCL2_000421000</name>
</gene>
<evidence type="ECO:0000256" key="1">
    <source>
        <dbReference type="SAM" id="Phobius"/>
    </source>
</evidence>
<accession>A0A8H3KVP0</accession>
<evidence type="ECO:0000313" key="3">
    <source>
        <dbReference type="Proteomes" id="UP000615446"/>
    </source>
</evidence>
<sequence>MKVIQIILYFLAFIATFASATINIIFPSSQYYLVAGQTNEIMWTSDNLTDTLSFSMFLINPSIPDLKQFAIANNVDPRLGKKDVEIAPNINGTGFQLIFTNIGNIADVFATSQSFEIKQAGTTPIAYATPTPTPTPAPSTNNTAKSSSNSIHNYGFSVLVLTILLAIILF</sequence>
<evidence type="ECO:0000313" key="2">
    <source>
        <dbReference type="EMBL" id="GES76823.1"/>
    </source>
</evidence>
<dbReference type="AlphaFoldDB" id="A0A8H3KVP0"/>
<feature type="transmembrane region" description="Helical" evidence="1">
    <location>
        <begin position="151"/>
        <end position="169"/>
    </location>
</feature>
<organism evidence="2 3">
    <name type="scientific">Rhizophagus clarus</name>
    <dbReference type="NCBI Taxonomy" id="94130"/>
    <lineage>
        <taxon>Eukaryota</taxon>
        <taxon>Fungi</taxon>
        <taxon>Fungi incertae sedis</taxon>
        <taxon>Mucoromycota</taxon>
        <taxon>Glomeromycotina</taxon>
        <taxon>Glomeromycetes</taxon>
        <taxon>Glomerales</taxon>
        <taxon>Glomeraceae</taxon>
        <taxon>Rhizophagus</taxon>
    </lineage>
</organism>
<feature type="transmembrane region" description="Helical" evidence="1">
    <location>
        <begin position="6"/>
        <end position="26"/>
    </location>
</feature>
<keyword evidence="1" id="KW-0472">Membrane</keyword>
<dbReference type="OrthoDB" id="5420143at2759"/>
<comment type="caution">
    <text evidence="2">The sequence shown here is derived from an EMBL/GenBank/DDBJ whole genome shotgun (WGS) entry which is preliminary data.</text>
</comment>
<dbReference type="Proteomes" id="UP000615446">
    <property type="component" value="Unassembled WGS sequence"/>
</dbReference>
<dbReference type="EMBL" id="BLAL01000026">
    <property type="protein sequence ID" value="GES76823.1"/>
    <property type="molecule type" value="Genomic_DNA"/>
</dbReference>
<protein>
    <submittedName>
        <fullName evidence="2">Uncharacterized protein</fullName>
    </submittedName>
</protein>
<name>A0A8H3KVP0_9GLOM</name>
<reference evidence="2" key="1">
    <citation type="submission" date="2019-10" db="EMBL/GenBank/DDBJ databases">
        <title>Conservation and host-specific expression of non-tandemly repeated heterogenous ribosome RNA gene in arbuscular mycorrhizal fungi.</title>
        <authorList>
            <person name="Maeda T."/>
            <person name="Kobayashi Y."/>
            <person name="Nakagawa T."/>
            <person name="Ezawa T."/>
            <person name="Yamaguchi K."/>
            <person name="Bino T."/>
            <person name="Nishimoto Y."/>
            <person name="Shigenobu S."/>
            <person name="Kawaguchi M."/>
        </authorList>
    </citation>
    <scope>NUCLEOTIDE SEQUENCE</scope>
    <source>
        <strain evidence="2">HR1</strain>
    </source>
</reference>
<proteinExistence type="predicted"/>
<keyword evidence="1" id="KW-1133">Transmembrane helix</keyword>